<name>A0ACB9WZH6_CHAAC</name>
<dbReference type="Proteomes" id="UP001057452">
    <property type="component" value="Chromosome 10"/>
</dbReference>
<evidence type="ECO:0000313" key="2">
    <source>
        <dbReference type="Proteomes" id="UP001057452"/>
    </source>
</evidence>
<comment type="caution">
    <text evidence="1">The sequence shown here is derived from an EMBL/GenBank/DDBJ whole genome shotgun (WGS) entry which is preliminary data.</text>
</comment>
<gene>
    <name evidence="1" type="ORF">KUCAC02_004410</name>
</gene>
<sequence length="102" mass="10951">MDSKRLSKKQEFRSDTNLCEPNEGSVSLSNANSRSLPAITGLSLAVVAGMEDVDSVRARRDSKSMSVCGTSDRTADRRSKGVINLNLQVQGSNGNSSKSEKM</sequence>
<protein>
    <submittedName>
        <fullName evidence="1">Uncharacterized protein</fullName>
    </submittedName>
</protein>
<reference evidence="1" key="1">
    <citation type="submission" date="2022-05" db="EMBL/GenBank/DDBJ databases">
        <title>Chromosome-level genome of Chaenocephalus aceratus.</title>
        <authorList>
            <person name="Park H."/>
        </authorList>
    </citation>
    <scope>NUCLEOTIDE SEQUENCE</scope>
    <source>
        <strain evidence="1">KU_202001</strain>
    </source>
</reference>
<evidence type="ECO:0000313" key="1">
    <source>
        <dbReference type="EMBL" id="KAI4819133.1"/>
    </source>
</evidence>
<proteinExistence type="predicted"/>
<organism evidence="1 2">
    <name type="scientific">Chaenocephalus aceratus</name>
    <name type="common">Blackfin icefish</name>
    <name type="synonym">Chaenichthys aceratus</name>
    <dbReference type="NCBI Taxonomy" id="36190"/>
    <lineage>
        <taxon>Eukaryota</taxon>
        <taxon>Metazoa</taxon>
        <taxon>Chordata</taxon>
        <taxon>Craniata</taxon>
        <taxon>Vertebrata</taxon>
        <taxon>Euteleostomi</taxon>
        <taxon>Actinopterygii</taxon>
        <taxon>Neopterygii</taxon>
        <taxon>Teleostei</taxon>
        <taxon>Neoteleostei</taxon>
        <taxon>Acanthomorphata</taxon>
        <taxon>Eupercaria</taxon>
        <taxon>Perciformes</taxon>
        <taxon>Notothenioidei</taxon>
        <taxon>Channichthyidae</taxon>
        <taxon>Chaenocephalus</taxon>
    </lineage>
</organism>
<dbReference type="EMBL" id="CM043794">
    <property type="protein sequence ID" value="KAI4819133.1"/>
    <property type="molecule type" value="Genomic_DNA"/>
</dbReference>
<accession>A0ACB9WZH6</accession>
<keyword evidence="2" id="KW-1185">Reference proteome</keyword>